<dbReference type="RefSeq" id="XP_040728423.1">
    <property type="nucleotide sequence ID" value="XM_040866252.1"/>
</dbReference>
<proteinExistence type="predicted"/>
<keyword evidence="2" id="KW-0472">Membrane</keyword>
<feature type="compositionally biased region" description="Polar residues" evidence="1">
    <location>
        <begin position="54"/>
        <end position="63"/>
    </location>
</feature>
<evidence type="ECO:0000313" key="4">
    <source>
        <dbReference type="Proteomes" id="UP000193685"/>
    </source>
</evidence>
<evidence type="ECO:0000256" key="2">
    <source>
        <dbReference type="SAM" id="Phobius"/>
    </source>
</evidence>
<keyword evidence="2" id="KW-1133">Transmembrane helix</keyword>
<accession>A0A1Y2FVA7</accession>
<feature type="compositionally biased region" description="Basic and acidic residues" evidence="1">
    <location>
        <begin position="89"/>
        <end position="104"/>
    </location>
</feature>
<feature type="compositionally biased region" description="Low complexity" evidence="1">
    <location>
        <begin position="396"/>
        <end position="411"/>
    </location>
</feature>
<keyword evidence="2" id="KW-0812">Transmembrane</keyword>
<keyword evidence="4" id="KW-1185">Reference proteome</keyword>
<gene>
    <name evidence="3" type="ORF">BCR37DRAFT_16897</name>
</gene>
<dbReference type="Proteomes" id="UP000193685">
    <property type="component" value="Unassembled WGS sequence"/>
</dbReference>
<feature type="region of interest" description="Disordered" evidence="1">
    <location>
        <begin position="84"/>
        <end position="193"/>
    </location>
</feature>
<evidence type="ECO:0000313" key="3">
    <source>
        <dbReference type="EMBL" id="ORY87928.1"/>
    </source>
</evidence>
<feature type="region of interest" description="Disordered" evidence="1">
    <location>
        <begin position="331"/>
        <end position="363"/>
    </location>
</feature>
<name>A0A1Y2FVA7_PROLT</name>
<feature type="region of interest" description="Disordered" evidence="1">
    <location>
        <begin position="387"/>
        <end position="411"/>
    </location>
</feature>
<feature type="region of interest" description="Disordered" evidence="1">
    <location>
        <begin position="1"/>
        <end position="72"/>
    </location>
</feature>
<feature type="compositionally biased region" description="Low complexity" evidence="1">
    <location>
        <begin position="170"/>
        <end position="188"/>
    </location>
</feature>
<dbReference type="EMBL" id="MCFI01000001">
    <property type="protein sequence ID" value="ORY87928.1"/>
    <property type="molecule type" value="Genomic_DNA"/>
</dbReference>
<comment type="caution">
    <text evidence="3">The sequence shown here is derived from an EMBL/GenBank/DDBJ whole genome shotgun (WGS) entry which is preliminary data.</text>
</comment>
<feature type="transmembrane region" description="Helical" evidence="2">
    <location>
        <begin position="493"/>
        <end position="515"/>
    </location>
</feature>
<feature type="compositionally biased region" description="Basic and acidic residues" evidence="1">
    <location>
        <begin position="215"/>
        <end position="232"/>
    </location>
</feature>
<feature type="compositionally biased region" description="Basic and acidic residues" evidence="1">
    <location>
        <begin position="150"/>
        <end position="169"/>
    </location>
</feature>
<feature type="compositionally biased region" description="Basic and acidic residues" evidence="1">
    <location>
        <begin position="21"/>
        <end position="38"/>
    </location>
</feature>
<organism evidence="3 4">
    <name type="scientific">Protomyces lactucae-debilis</name>
    <dbReference type="NCBI Taxonomy" id="2754530"/>
    <lineage>
        <taxon>Eukaryota</taxon>
        <taxon>Fungi</taxon>
        <taxon>Dikarya</taxon>
        <taxon>Ascomycota</taxon>
        <taxon>Taphrinomycotina</taxon>
        <taxon>Taphrinomycetes</taxon>
        <taxon>Taphrinales</taxon>
        <taxon>Protomycetaceae</taxon>
        <taxon>Protomyces</taxon>
    </lineage>
</organism>
<reference evidence="3 4" key="1">
    <citation type="submission" date="2016-07" db="EMBL/GenBank/DDBJ databases">
        <title>Pervasive Adenine N6-methylation of Active Genes in Fungi.</title>
        <authorList>
            <consortium name="DOE Joint Genome Institute"/>
            <person name="Mondo S.J."/>
            <person name="Dannebaum R.O."/>
            <person name="Kuo R.C."/>
            <person name="Labutti K."/>
            <person name="Haridas S."/>
            <person name="Kuo A."/>
            <person name="Salamov A."/>
            <person name="Ahrendt S.R."/>
            <person name="Lipzen A."/>
            <person name="Sullivan W."/>
            <person name="Andreopoulos W.B."/>
            <person name="Clum A."/>
            <person name="Lindquist E."/>
            <person name="Daum C."/>
            <person name="Ramamoorthy G.K."/>
            <person name="Gryganskyi A."/>
            <person name="Culley D."/>
            <person name="Magnuson J.K."/>
            <person name="James T.Y."/>
            <person name="O'Malley M.A."/>
            <person name="Stajich J.E."/>
            <person name="Spatafora J.W."/>
            <person name="Visel A."/>
            <person name="Grigoriev I.V."/>
        </authorList>
    </citation>
    <scope>NUCLEOTIDE SEQUENCE [LARGE SCALE GENOMIC DNA]</scope>
    <source>
        <strain evidence="3 4">12-1054</strain>
    </source>
</reference>
<dbReference type="GeneID" id="63782851"/>
<feature type="region of interest" description="Disordered" evidence="1">
    <location>
        <begin position="213"/>
        <end position="319"/>
    </location>
</feature>
<sequence>MSPSMDPLNDRFTKPNGSHAAMHDKQPDHNINNTEKRPCTPPAAVRHEPLDFSSPGSSSTGILKSSRFTKRATSVTFSTEDVQRALFPQEHEDCQERQDRDRPGVRFSGCVSDMLSVSATALPQTVDDHHDTKDAPLRWRPRRLSVTSESRQDHTHESDGDAVSSDHRPSPSSSLFSSPRSFNSSPLSRSHHSPRVSFTAALNGASIASPRRVTRFTDLRSPEEKARQERAKLPPADVRAVYSSATPSLRQASRGVGALPVQRASGPSTPSKAPLAHVRSSLLAERSAQPLQEHGSFSEDGLERYSGHSTGVDVWRGQDSEDGQAVIARYSPSPALNGPFDPSQRADGYASPPLSRQTSPSKPLLRHASENNLVALANSAAWTSATTGLRQRGHTRSGSGSSHSSFRASPRTQLLRTVDDMTRELQFTREGMVKLATRLDRLEYGAAQRTTQLWERFEKQIEGTLLMPGTGEPELLEHFEYEGWWQWWRLTKIMWVLAALLLVLLLIEWFAVIVINQFGKRILCLPS</sequence>
<dbReference type="AlphaFoldDB" id="A0A1Y2FVA7"/>
<evidence type="ECO:0000256" key="1">
    <source>
        <dbReference type="SAM" id="MobiDB-lite"/>
    </source>
</evidence>
<protein>
    <submittedName>
        <fullName evidence="3">Uncharacterized protein</fullName>
    </submittedName>
</protein>
<feature type="compositionally biased region" description="Basic and acidic residues" evidence="1">
    <location>
        <begin position="126"/>
        <end position="137"/>
    </location>
</feature>